<sequence>MSQVFGWMLVVNLCCAVGAAAGEELSDARLQEAQTAFDEATKLREEGKYADAFARAEHALTLREELLGGSHPLVGKSLNQLGAFYANGGGGDRGRSESLLLRALGILEATLGKNHPDVATSLYFLSLSYEERGEYEQAEASARRALAIREETLGKDHPDVSRALGRLARIYREQGLYSRAEPLLLRSLAIAERTLGENHPGVGNALNGLAILYWKQGLYDQAEPLYQRSLAIQEAARGRNHPEVAPALGNLALLYMEQGLYAQAEPLFLRSLALREQAMGKSDPVVAHVLQQLAVLYMRKGLPDRAEPLLQRALAIWESLDKNHPDAVYPTVTLSNLYWRQGLYARAESILQRALVLCESSLGKHPLVAILYNNLANLYLDQGRYDRAEPYARRALAIREATLSPNHPDVAASLRTLGELHLFRRRSRDALPLLTRAFAMVELRLRHEALGFSESRLATFLQYLREEEERIYALQRANPEDAGVRRLALTAALLLKGRSVDETAKTSRVIYRSLGAEAHDMFERLRGLRTQLTQLTLEGPGSLAPAEHQRRLRELTHQCDALEAELAQRSAPLRALAALPGPEVIVDRVAAALPRDSALLELISYTDRPLAPKAGHSKAQPPGQQRYLALVLFPNGRTRALDLGPAAPIDTAATALRDALARRDAAFQAPAQVLYQRAFRPLLPLLGDTRHVFLSTDGQLGLVPFTALHDGRQFLVDSFDFTYLTSGKDLLPRSQQEAPSHSVVVVADPDFGALLPAPSASPANAATPAGRSSSLDSFFSTLRADVAEHPWTPLPGSRQEAEAIQRLVPQAQLFLGAEATKERLLHLPTPGVLHLATHGFFLEAAPAPEGSRGLGHFGAMGDGAPVPLSANALLRSGLVLAGASAPSASSTARTPPEVALVTALELAGLNLWGTQLVVLSACDTGRGDVKIGQGVYGLRRAFVAAGAETVVMSLWKVNDETTRELMEAYYRNLLTGQGRAAALREAMRSLRATRPHPHYWAPFIAVGRDAPLRGLGPTAPEPPEK</sequence>
<proteinExistence type="predicted"/>
<accession>S9QBQ4</accession>
<keyword evidence="1" id="KW-0677">Repeat</keyword>
<comment type="caution">
    <text evidence="5">The sequence shown here is derived from an EMBL/GenBank/DDBJ whole genome shotgun (WGS) entry which is preliminary data.</text>
</comment>
<keyword evidence="2 3" id="KW-0802">TPR repeat</keyword>
<organism evidence="5 6">
    <name type="scientific">Cystobacter fuscus (strain ATCC 25194 / DSM 2262 / NBRC 100088 / M29)</name>
    <dbReference type="NCBI Taxonomy" id="1242864"/>
    <lineage>
        <taxon>Bacteria</taxon>
        <taxon>Pseudomonadati</taxon>
        <taxon>Myxococcota</taxon>
        <taxon>Myxococcia</taxon>
        <taxon>Myxococcales</taxon>
        <taxon>Cystobacterineae</taxon>
        <taxon>Archangiaceae</taxon>
        <taxon>Cystobacter</taxon>
    </lineage>
</organism>
<evidence type="ECO:0000259" key="4">
    <source>
        <dbReference type="Pfam" id="PF12770"/>
    </source>
</evidence>
<dbReference type="InterPro" id="IPR011990">
    <property type="entry name" value="TPR-like_helical_dom_sf"/>
</dbReference>
<dbReference type="eggNOG" id="COG0457">
    <property type="taxonomic scope" value="Bacteria"/>
</dbReference>
<dbReference type="PANTHER" id="PTHR45641:SF19">
    <property type="entry name" value="NEPHROCYSTIN-3"/>
    <property type="match status" value="1"/>
</dbReference>
<feature type="repeat" description="TPR" evidence="3">
    <location>
        <begin position="369"/>
        <end position="402"/>
    </location>
</feature>
<dbReference type="SMART" id="SM00028">
    <property type="entry name" value="TPR"/>
    <property type="match status" value="8"/>
</dbReference>
<feature type="domain" description="CHAT" evidence="4">
    <location>
        <begin position="668"/>
        <end position="1008"/>
    </location>
</feature>
<dbReference type="eggNOG" id="COG4995">
    <property type="taxonomic scope" value="Bacteria"/>
</dbReference>
<dbReference type="OrthoDB" id="9761935at2"/>
<evidence type="ECO:0000313" key="5">
    <source>
        <dbReference type="EMBL" id="EPX58744.1"/>
    </source>
</evidence>
<evidence type="ECO:0000256" key="1">
    <source>
        <dbReference type="ARBA" id="ARBA00022737"/>
    </source>
</evidence>
<dbReference type="InterPro" id="IPR024983">
    <property type="entry name" value="CHAT_dom"/>
</dbReference>
<dbReference type="Pfam" id="PF12770">
    <property type="entry name" value="CHAT"/>
    <property type="match status" value="1"/>
</dbReference>
<dbReference type="PROSITE" id="PS50005">
    <property type="entry name" value="TPR"/>
    <property type="match status" value="2"/>
</dbReference>
<name>S9QBQ4_CYSF2</name>
<dbReference type="AlphaFoldDB" id="S9QBQ4"/>
<protein>
    <recommendedName>
        <fullName evidence="4">CHAT domain-containing protein</fullName>
    </recommendedName>
</protein>
<dbReference type="Gene3D" id="1.25.40.10">
    <property type="entry name" value="Tetratricopeptide repeat domain"/>
    <property type="match status" value="3"/>
</dbReference>
<dbReference type="Pfam" id="PF13374">
    <property type="entry name" value="TPR_10"/>
    <property type="match status" value="4"/>
</dbReference>
<dbReference type="RefSeq" id="WP_002625832.1">
    <property type="nucleotide sequence ID" value="NZ_ANAH02000022.1"/>
</dbReference>
<dbReference type="InterPro" id="IPR019734">
    <property type="entry name" value="TPR_rpt"/>
</dbReference>
<evidence type="ECO:0000256" key="3">
    <source>
        <dbReference type="PROSITE-ProRule" id="PRU00339"/>
    </source>
</evidence>
<dbReference type="Pfam" id="PF13424">
    <property type="entry name" value="TPR_12"/>
    <property type="match status" value="3"/>
</dbReference>
<keyword evidence="6" id="KW-1185">Reference proteome</keyword>
<dbReference type="EMBL" id="ANAH02000022">
    <property type="protein sequence ID" value="EPX58744.1"/>
    <property type="molecule type" value="Genomic_DNA"/>
</dbReference>
<evidence type="ECO:0000313" key="6">
    <source>
        <dbReference type="Proteomes" id="UP000011682"/>
    </source>
</evidence>
<dbReference type="PANTHER" id="PTHR45641">
    <property type="entry name" value="TETRATRICOPEPTIDE REPEAT PROTEIN (AFU_ORTHOLOGUE AFUA_6G03870)"/>
    <property type="match status" value="1"/>
</dbReference>
<dbReference type="PRINTS" id="PR00381">
    <property type="entry name" value="KINESINLIGHT"/>
</dbReference>
<feature type="repeat" description="TPR" evidence="3">
    <location>
        <begin position="119"/>
        <end position="152"/>
    </location>
</feature>
<dbReference type="SUPFAM" id="SSF48452">
    <property type="entry name" value="TPR-like"/>
    <property type="match status" value="2"/>
</dbReference>
<reference evidence="5" key="1">
    <citation type="submission" date="2013-05" db="EMBL/GenBank/DDBJ databases">
        <title>Genome assembly of Cystobacter fuscus DSM 2262.</title>
        <authorList>
            <person name="Sharma G."/>
            <person name="Khatri I."/>
            <person name="Kaur C."/>
            <person name="Mayilraj S."/>
            <person name="Subramanian S."/>
        </authorList>
    </citation>
    <scope>NUCLEOTIDE SEQUENCE [LARGE SCALE GENOMIC DNA]</scope>
    <source>
        <strain evidence="5">DSM 2262</strain>
    </source>
</reference>
<dbReference type="Proteomes" id="UP000011682">
    <property type="component" value="Unassembled WGS sequence"/>
</dbReference>
<gene>
    <name evidence="5" type="ORF">D187_003705</name>
</gene>
<evidence type="ECO:0000256" key="2">
    <source>
        <dbReference type="ARBA" id="ARBA00022803"/>
    </source>
</evidence>